<dbReference type="PANTHER" id="PTHR11559">
    <property type="entry name" value="CARBOXYLESTERASE"/>
    <property type="match status" value="1"/>
</dbReference>
<dbReference type="HOGENOM" id="CLU_006586_10_3_1"/>
<proteinExistence type="inferred from homology"/>
<evidence type="ECO:0000256" key="3">
    <source>
        <dbReference type="RuleBase" id="RU361235"/>
    </source>
</evidence>
<organism evidence="6 7">
    <name type="scientific">Hapsidospora chrysogenum (strain ATCC 11550 / CBS 779.69 / DSM 880 / IAM 14645 / JCM 23072 / IMI 49137)</name>
    <name type="common">Acremonium chrysogenum</name>
    <dbReference type="NCBI Taxonomy" id="857340"/>
    <lineage>
        <taxon>Eukaryota</taxon>
        <taxon>Fungi</taxon>
        <taxon>Dikarya</taxon>
        <taxon>Ascomycota</taxon>
        <taxon>Pezizomycotina</taxon>
        <taxon>Sordariomycetes</taxon>
        <taxon>Hypocreomycetidae</taxon>
        <taxon>Hypocreales</taxon>
        <taxon>Bionectriaceae</taxon>
        <taxon>Hapsidospora</taxon>
    </lineage>
</organism>
<evidence type="ECO:0000256" key="1">
    <source>
        <dbReference type="ARBA" id="ARBA00005964"/>
    </source>
</evidence>
<dbReference type="InterPro" id="IPR002018">
    <property type="entry name" value="CarbesteraseB"/>
</dbReference>
<protein>
    <recommendedName>
        <fullName evidence="3">Carboxylic ester hydrolase</fullName>
        <ecNumber evidence="3">3.1.1.-</ecNumber>
    </recommendedName>
</protein>
<dbReference type="SUPFAM" id="SSF53474">
    <property type="entry name" value="alpha/beta-Hydrolases"/>
    <property type="match status" value="1"/>
</dbReference>
<dbReference type="STRING" id="857340.A0A086T5Q0"/>
<evidence type="ECO:0000313" key="7">
    <source>
        <dbReference type="Proteomes" id="UP000029964"/>
    </source>
</evidence>
<evidence type="ECO:0000259" key="5">
    <source>
        <dbReference type="Pfam" id="PF00135"/>
    </source>
</evidence>
<comment type="similarity">
    <text evidence="1 3">Belongs to the type-B carboxylesterase/lipase family.</text>
</comment>
<dbReference type="OrthoDB" id="6846267at2759"/>
<dbReference type="ESTHER" id="acrch-a0a086t5q0">
    <property type="family name" value="Fungal_carboxylesterase_lipase"/>
</dbReference>
<reference evidence="7" key="1">
    <citation type="journal article" date="2014" name="Genome Announc.">
        <title>Genome sequence and annotation of Acremonium chrysogenum, producer of the beta-lactam antibiotic cephalosporin C.</title>
        <authorList>
            <person name="Terfehr D."/>
            <person name="Dahlmann T.A."/>
            <person name="Specht T."/>
            <person name="Zadra I."/>
            <person name="Kuernsteiner H."/>
            <person name="Kueck U."/>
        </authorList>
    </citation>
    <scope>NUCLEOTIDE SEQUENCE [LARGE SCALE GENOMIC DNA]</scope>
    <source>
        <strain evidence="7">ATCC 11550 / CBS 779.69 / DSM 880 / IAM 14645 / JCM 23072 / IMI 49137</strain>
    </source>
</reference>
<dbReference type="InterPro" id="IPR019826">
    <property type="entry name" value="Carboxylesterase_B_AS"/>
</dbReference>
<sequence length="528" mass="57512">MASVLPPSTVTVTLDNCTIVGKAQRPSEFYPKALDIFYGIHYAKAARFKAPVSVPLRSLSGEVDATKPSPPCPVPMSPQETSEDSLRVNITRPSGRTEDEKMPVVVYLHGGGFNFGNPLDSDVAAFVARSEKDILGVSVGYRLGALGFGPGEEGDDADSNLGLRDQRLAVEWLRESIGVFGGDIEDITLMGVSAGAHSIGHHMLNPNPLACSKAILESGSPTARSVLSISHPRTKSQFASFRRHLPGQRETRTVDDILHSSLKIWAENMDSLAWPFQPVVDGGPAIPDLPLKLWKQPRPLPLPAILTGFCSDEGADFMPAKLPAFRDFFAALIPALDLDALEAVYPDPGPGASHAQKHRRLHEAYGHYAYICPVLHTAHMASRAGARVYLYEYAGFNADEEGEGKTSGHCAQSPMVRPEEEELRGHPGLEAISAEMHKRWAAFVAAPRGELERDVWPVFETPFAGDGGGGELLVFGEGNDEMCGGREEGVAVRRRGVTEREREVCRFWWDRMELSQGMGVKGVVREAW</sequence>
<dbReference type="PROSITE" id="PS00122">
    <property type="entry name" value="CARBOXYLESTERASE_B_1"/>
    <property type="match status" value="1"/>
</dbReference>
<keyword evidence="2 3" id="KW-0378">Hydrolase</keyword>
<dbReference type="EMBL" id="JPKY01000044">
    <property type="protein sequence ID" value="KFH44682.1"/>
    <property type="molecule type" value="Genomic_DNA"/>
</dbReference>
<comment type="caution">
    <text evidence="6">The sequence shown here is derived from an EMBL/GenBank/DDBJ whole genome shotgun (WGS) entry which is preliminary data.</text>
</comment>
<name>A0A086T5Q0_HAPC1</name>
<dbReference type="Proteomes" id="UP000029964">
    <property type="component" value="Unassembled WGS sequence"/>
</dbReference>
<gene>
    <name evidence="6" type="ORF">ACRE_045500</name>
</gene>
<dbReference type="Pfam" id="PF00135">
    <property type="entry name" value="COesterase"/>
    <property type="match status" value="1"/>
</dbReference>
<feature type="domain" description="Carboxylesterase type B" evidence="5">
    <location>
        <begin position="11"/>
        <end position="459"/>
    </location>
</feature>
<feature type="region of interest" description="Disordered" evidence="4">
    <location>
        <begin position="63"/>
        <end position="84"/>
    </location>
</feature>
<dbReference type="InterPro" id="IPR029058">
    <property type="entry name" value="AB_hydrolase_fold"/>
</dbReference>
<accession>A0A086T5Q0</accession>
<evidence type="ECO:0000313" key="6">
    <source>
        <dbReference type="EMBL" id="KFH44682.1"/>
    </source>
</evidence>
<dbReference type="GO" id="GO:0016787">
    <property type="term" value="F:hydrolase activity"/>
    <property type="evidence" value="ECO:0007669"/>
    <property type="project" value="UniProtKB-KW"/>
</dbReference>
<dbReference type="EC" id="3.1.1.-" evidence="3"/>
<dbReference type="AlphaFoldDB" id="A0A086T5Q0"/>
<dbReference type="Gene3D" id="3.40.50.1820">
    <property type="entry name" value="alpha/beta hydrolase"/>
    <property type="match status" value="1"/>
</dbReference>
<dbReference type="InterPro" id="IPR050309">
    <property type="entry name" value="Type-B_Carboxylest/Lipase"/>
</dbReference>
<evidence type="ECO:0000256" key="4">
    <source>
        <dbReference type="SAM" id="MobiDB-lite"/>
    </source>
</evidence>
<keyword evidence="7" id="KW-1185">Reference proteome</keyword>
<evidence type="ECO:0000256" key="2">
    <source>
        <dbReference type="ARBA" id="ARBA00022801"/>
    </source>
</evidence>